<comment type="caution">
    <text evidence="6">The sequence shown here is derived from an EMBL/GenBank/DDBJ whole genome shotgun (WGS) entry which is preliminary data.</text>
</comment>
<dbReference type="InParanoid" id="G4TDV6"/>
<dbReference type="InterPro" id="IPR017853">
    <property type="entry name" value="GH"/>
</dbReference>
<dbReference type="PANTHER" id="PTHR31297:SF43">
    <property type="entry name" value="GLUCAN 1,3-BETA-GLUCOSIDASE 3"/>
    <property type="match status" value="1"/>
</dbReference>
<accession>G4TDV6</accession>
<dbReference type="HOGENOM" id="CLU_004624_8_2_1"/>
<evidence type="ECO:0000259" key="5">
    <source>
        <dbReference type="Pfam" id="PF00150"/>
    </source>
</evidence>
<dbReference type="PANTHER" id="PTHR31297">
    <property type="entry name" value="GLUCAN ENDO-1,6-BETA-GLUCOSIDASE B"/>
    <property type="match status" value="1"/>
</dbReference>
<dbReference type="OMA" id="GWFFWTL"/>
<dbReference type="Pfam" id="PF00150">
    <property type="entry name" value="Cellulase"/>
    <property type="match status" value="1"/>
</dbReference>
<dbReference type="FunFam" id="3.20.20.80:FF:000100">
    <property type="entry name" value="Glycoside hydrolase superfamily"/>
    <property type="match status" value="1"/>
</dbReference>
<dbReference type="eggNOG" id="ENOG502QVVM">
    <property type="taxonomic scope" value="Eukaryota"/>
</dbReference>
<dbReference type="InterPro" id="IPR001547">
    <property type="entry name" value="Glyco_hydro_5"/>
</dbReference>
<dbReference type="InterPro" id="IPR050386">
    <property type="entry name" value="Glycosyl_hydrolase_5"/>
</dbReference>
<keyword evidence="3 4" id="KW-0326">Glycosidase</keyword>
<proteinExistence type="inferred from homology"/>
<evidence type="ECO:0000313" key="6">
    <source>
        <dbReference type="EMBL" id="CCA69481.1"/>
    </source>
</evidence>
<dbReference type="Gene3D" id="3.20.20.80">
    <property type="entry name" value="Glycosidases"/>
    <property type="match status" value="1"/>
</dbReference>
<evidence type="ECO:0000256" key="2">
    <source>
        <dbReference type="ARBA" id="ARBA00022801"/>
    </source>
</evidence>
<organism evidence="6 7">
    <name type="scientific">Serendipita indica (strain DSM 11827)</name>
    <name type="common">Root endophyte fungus</name>
    <name type="synonym">Piriformospora indica</name>
    <dbReference type="NCBI Taxonomy" id="1109443"/>
    <lineage>
        <taxon>Eukaryota</taxon>
        <taxon>Fungi</taxon>
        <taxon>Dikarya</taxon>
        <taxon>Basidiomycota</taxon>
        <taxon>Agaricomycotina</taxon>
        <taxon>Agaricomycetes</taxon>
        <taxon>Sebacinales</taxon>
        <taxon>Serendipitaceae</taxon>
        <taxon>Serendipita</taxon>
    </lineage>
</organism>
<keyword evidence="2 4" id="KW-0378">Hydrolase</keyword>
<dbReference type="GO" id="GO:0005737">
    <property type="term" value="C:cytoplasm"/>
    <property type="evidence" value="ECO:0007669"/>
    <property type="project" value="UniProtKB-ARBA"/>
</dbReference>
<keyword evidence="7" id="KW-1185">Reference proteome</keyword>
<dbReference type="GO" id="GO:0046557">
    <property type="term" value="F:glucan endo-1,6-beta-glucosidase activity"/>
    <property type="evidence" value="ECO:0007669"/>
    <property type="project" value="TreeGrafter"/>
</dbReference>
<dbReference type="PROSITE" id="PS00659">
    <property type="entry name" value="GLYCOSYL_HYDROL_F5"/>
    <property type="match status" value="1"/>
</dbReference>
<dbReference type="OrthoDB" id="1887033at2759"/>
<feature type="domain" description="Glycoside hydrolase family 5" evidence="5">
    <location>
        <begin position="61"/>
        <end position="340"/>
    </location>
</feature>
<sequence length="474" mass="54307">MSSPFAALRTPKDVYRYRKQRGVNLGSWFVLERWITPSPFRNAAAPGQSDLHIAQGQDARKNLEEHWGSWINDEDWRWIIDHGYNSVRIPVGYYHLCGVDASVIQNTDFAPYQNVFEGAWAFIDRAIQTAAKYHIGVLLDLHAAPGAQNPDAHSGVGNAQVKIWDGDNANATVRALRVLIAEAAKYENVVGIELLNEPNDRDFLPNWYASTIDSLRSVSADLPIYVADAWHSEKYIPWASARQDFVVVDQHLYRCFTEEDRRKWGDQHAAEIRDGTTRQFKQWSKQARGNFIVGEFSAALGGQPPHTDAGEHDRQRRVFAQAELAVFEESCGGWFFWTLKKEEGWDAGWSLKNATRAEIMPAYVGKRRAREGMPNDSKRDQVKTDAYNRHVNYWKDKMQNNEHWRFEMGFLQGWNDGKLFFTFSGETSLSEIGYMGEWLKRRVAEHVSAKGSSDLVWEYEHGFQQGYATILGMM</sequence>
<dbReference type="STRING" id="1109443.G4TDV6"/>
<dbReference type="FunCoup" id="G4TDV6">
    <property type="interactions" value="12"/>
</dbReference>
<evidence type="ECO:0000256" key="4">
    <source>
        <dbReference type="RuleBase" id="RU361153"/>
    </source>
</evidence>
<evidence type="ECO:0000313" key="7">
    <source>
        <dbReference type="Proteomes" id="UP000007148"/>
    </source>
</evidence>
<protein>
    <submittedName>
        <fullName evidence="6">Related to Glucan 1,3-beta-glucosidase</fullName>
    </submittedName>
</protein>
<dbReference type="EMBL" id="CAFZ01000056">
    <property type="protein sequence ID" value="CCA69481.1"/>
    <property type="molecule type" value="Genomic_DNA"/>
</dbReference>
<dbReference type="GO" id="GO:0005576">
    <property type="term" value="C:extracellular region"/>
    <property type="evidence" value="ECO:0007669"/>
    <property type="project" value="TreeGrafter"/>
</dbReference>
<dbReference type="AlphaFoldDB" id="G4TDV6"/>
<comment type="similarity">
    <text evidence="1 4">Belongs to the glycosyl hydrolase 5 (cellulase A) family.</text>
</comment>
<name>G4TDV6_SERID</name>
<evidence type="ECO:0000256" key="3">
    <source>
        <dbReference type="ARBA" id="ARBA00023295"/>
    </source>
</evidence>
<dbReference type="GO" id="GO:0009986">
    <property type="term" value="C:cell surface"/>
    <property type="evidence" value="ECO:0007669"/>
    <property type="project" value="TreeGrafter"/>
</dbReference>
<gene>
    <name evidence="6" type="ORF">PIIN_03381</name>
</gene>
<dbReference type="InterPro" id="IPR018087">
    <property type="entry name" value="Glyco_hydro_5_CS"/>
</dbReference>
<dbReference type="SUPFAM" id="SSF51445">
    <property type="entry name" value="(Trans)glycosidases"/>
    <property type="match status" value="1"/>
</dbReference>
<dbReference type="Proteomes" id="UP000007148">
    <property type="component" value="Unassembled WGS sequence"/>
</dbReference>
<dbReference type="GO" id="GO:0009251">
    <property type="term" value="P:glucan catabolic process"/>
    <property type="evidence" value="ECO:0007669"/>
    <property type="project" value="TreeGrafter"/>
</dbReference>
<evidence type="ECO:0000256" key="1">
    <source>
        <dbReference type="ARBA" id="ARBA00005641"/>
    </source>
</evidence>
<reference evidence="6 7" key="1">
    <citation type="journal article" date="2011" name="PLoS Pathog.">
        <title>Endophytic Life Strategies Decoded by Genome and Transcriptome Analyses of the Mutualistic Root Symbiont Piriformospora indica.</title>
        <authorList>
            <person name="Zuccaro A."/>
            <person name="Lahrmann U."/>
            <person name="Guldener U."/>
            <person name="Langen G."/>
            <person name="Pfiffi S."/>
            <person name="Biedenkopf D."/>
            <person name="Wong P."/>
            <person name="Samans B."/>
            <person name="Grimm C."/>
            <person name="Basiewicz M."/>
            <person name="Murat C."/>
            <person name="Martin F."/>
            <person name="Kogel K.H."/>
        </authorList>
    </citation>
    <scope>NUCLEOTIDE SEQUENCE [LARGE SCALE GENOMIC DNA]</scope>
    <source>
        <strain evidence="6 7">DSM 11827</strain>
    </source>
</reference>